<protein>
    <submittedName>
        <fullName evidence="1">Uncharacterized protein</fullName>
    </submittedName>
</protein>
<accession>A0A0F9NAF2</accession>
<dbReference type="AlphaFoldDB" id="A0A0F9NAF2"/>
<proteinExistence type="predicted"/>
<sequence length="329" mass="37933">FGSAEFVRDYMGALCVDNRGALAAQVPIGHMMVDKWSEYGMELEEIAGQRHKSNPNIEPILFALRMTTEAFKENQGLYMLDGLTCMPTGNKEYPYWIRKYSNERDRDIWVLVHRDFGFQIIQQVSSPNDMYRGFGQSGTWRYSPYEIKHMAIDQQDWEHLINQPMRGIVWVSGLDTPTQFRDQLIKYREELEDAEMKFYPGVFFGGSQGENSKIVLMPWSEPPSGYTPKEWEDLKVSKLAAAFHMNETHLQLKLGEGAMTQSGVADSLEAETAVAWMRHTIEMMWNYVSPPRVSVSVVWQSDRQRKVQIESARELSLALSRLLKVESQP</sequence>
<evidence type="ECO:0000313" key="1">
    <source>
        <dbReference type="EMBL" id="KKM85740.1"/>
    </source>
</evidence>
<comment type="caution">
    <text evidence="1">The sequence shown here is derived from an EMBL/GenBank/DDBJ whole genome shotgun (WGS) entry which is preliminary data.</text>
</comment>
<reference evidence="1" key="1">
    <citation type="journal article" date="2015" name="Nature">
        <title>Complex archaea that bridge the gap between prokaryotes and eukaryotes.</title>
        <authorList>
            <person name="Spang A."/>
            <person name="Saw J.H."/>
            <person name="Jorgensen S.L."/>
            <person name="Zaremba-Niedzwiedzka K."/>
            <person name="Martijn J."/>
            <person name="Lind A.E."/>
            <person name="van Eijk R."/>
            <person name="Schleper C."/>
            <person name="Guy L."/>
            <person name="Ettema T.J."/>
        </authorList>
    </citation>
    <scope>NUCLEOTIDE SEQUENCE</scope>
</reference>
<name>A0A0F9NAF2_9ZZZZ</name>
<gene>
    <name evidence="1" type="ORF">LCGC14_1285950</name>
</gene>
<dbReference type="EMBL" id="LAZR01007362">
    <property type="protein sequence ID" value="KKM85740.1"/>
    <property type="molecule type" value="Genomic_DNA"/>
</dbReference>
<feature type="non-terminal residue" evidence="1">
    <location>
        <position position="1"/>
    </location>
</feature>
<organism evidence="1">
    <name type="scientific">marine sediment metagenome</name>
    <dbReference type="NCBI Taxonomy" id="412755"/>
    <lineage>
        <taxon>unclassified sequences</taxon>
        <taxon>metagenomes</taxon>
        <taxon>ecological metagenomes</taxon>
    </lineage>
</organism>